<dbReference type="Gene3D" id="1.20.1070.10">
    <property type="entry name" value="Rhodopsin 7-helix transmembrane proteins"/>
    <property type="match status" value="1"/>
</dbReference>
<evidence type="ECO:0000256" key="5">
    <source>
        <dbReference type="ARBA" id="ARBA00023040"/>
    </source>
</evidence>
<dbReference type="FunFam" id="1.20.1070.10:FF:000324">
    <property type="entry name" value="Uncharacterized protein"/>
    <property type="match status" value="1"/>
</dbReference>
<feature type="transmembrane region" description="Helical" evidence="11">
    <location>
        <begin position="257"/>
        <end position="278"/>
    </location>
</feature>
<dbReference type="GO" id="GO:0004930">
    <property type="term" value="F:G protein-coupled receptor activity"/>
    <property type="evidence" value="ECO:0007669"/>
    <property type="project" value="UniProtKB-KW"/>
</dbReference>
<feature type="transmembrane region" description="Helical" evidence="11">
    <location>
        <begin position="140"/>
        <end position="165"/>
    </location>
</feature>
<keyword evidence="4 11" id="KW-1133">Transmembrane helix</keyword>
<evidence type="ECO:0000256" key="9">
    <source>
        <dbReference type="RuleBase" id="RU000688"/>
    </source>
</evidence>
<dbReference type="PANTHER" id="PTHR24229">
    <property type="entry name" value="NEUROPEPTIDES RECEPTOR"/>
    <property type="match status" value="1"/>
</dbReference>
<dbReference type="PROSITE" id="PS00237">
    <property type="entry name" value="G_PROTEIN_RECEP_F1_1"/>
    <property type="match status" value="1"/>
</dbReference>
<dbReference type="OrthoDB" id="5964776at2759"/>
<dbReference type="EMBL" id="OV696693">
    <property type="protein sequence ID" value="CAH1272087.1"/>
    <property type="molecule type" value="Genomic_DNA"/>
</dbReference>
<comment type="subcellular location">
    <subcellularLocation>
        <location evidence="1">Cell membrane</location>
        <topology evidence="1">Multi-pass membrane protein</topology>
    </subcellularLocation>
</comment>
<keyword evidence="2" id="KW-1003">Cell membrane</keyword>
<evidence type="ECO:0000256" key="10">
    <source>
        <dbReference type="SAM" id="MobiDB-lite"/>
    </source>
</evidence>
<feature type="domain" description="G-protein coupled receptors family 1 profile" evidence="12">
    <location>
        <begin position="156"/>
        <end position="415"/>
    </location>
</feature>
<proteinExistence type="inferred from homology"/>
<dbReference type="InterPro" id="IPR000276">
    <property type="entry name" value="GPCR_Rhodpsn"/>
</dbReference>
<evidence type="ECO:0000313" key="13">
    <source>
        <dbReference type="EMBL" id="CAH1272087.1"/>
    </source>
</evidence>
<dbReference type="PRINTS" id="PR00237">
    <property type="entry name" value="GPCRRHODOPSN"/>
</dbReference>
<dbReference type="SUPFAM" id="SSF81321">
    <property type="entry name" value="Family A G protein-coupled receptor-like"/>
    <property type="match status" value="1"/>
</dbReference>
<evidence type="ECO:0000256" key="1">
    <source>
        <dbReference type="ARBA" id="ARBA00004651"/>
    </source>
</evidence>
<dbReference type="PROSITE" id="PS50262">
    <property type="entry name" value="G_PROTEIN_RECEP_F1_2"/>
    <property type="match status" value="1"/>
</dbReference>
<evidence type="ECO:0000313" key="14">
    <source>
        <dbReference type="Proteomes" id="UP000838412"/>
    </source>
</evidence>
<keyword evidence="3 9" id="KW-0812">Transmembrane</keyword>
<keyword evidence="8 9" id="KW-0807">Transducer</keyword>
<evidence type="ECO:0000259" key="12">
    <source>
        <dbReference type="PROSITE" id="PS50262"/>
    </source>
</evidence>
<dbReference type="GO" id="GO:0042923">
    <property type="term" value="F:neuropeptide binding"/>
    <property type="evidence" value="ECO:0007669"/>
    <property type="project" value="TreeGrafter"/>
</dbReference>
<evidence type="ECO:0000256" key="6">
    <source>
        <dbReference type="ARBA" id="ARBA00023136"/>
    </source>
</evidence>
<dbReference type="Pfam" id="PF00001">
    <property type="entry name" value="7tm_1"/>
    <property type="match status" value="1"/>
</dbReference>
<keyword evidence="7 9" id="KW-0675">Receptor</keyword>
<feature type="transmembrane region" description="Helical" evidence="11">
    <location>
        <begin position="398"/>
        <end position="418"/>
    </location>
</feature>
<name>A0A8K0AAP7_BRALA</name>
<evidence type="ECO:0000256" key="4">
    <source>
        <dbReference type="ARBA" id="ARBA00022989"/>
    </source>
</evidence>
<evidence type="ECO:0000256" key="3">
    <source>
        <dbReference type="ARBA" id="ARBA00022692"/>
    </source>
</evidence>
<feature type="transmembrane region" description="Helical" evidence="11">
    <location>
        <begin position="216"/>
        <end position="236"/>
    </location>
</feature>
<feature type="transmembrane region" description="Helical" evidence="11">
    <location>
        <begin position="362"/>
        <end position="386"/>
    </location>
</feature>
<evidence type="ECO:0000256" key="7">
    <source>
        <dbReference type="ARBA" id="ARBA00023170"/>
    </source>
</evidence>
<evidence type="ECO:0000256" key="2">
    <source>
        <dbReference type="ARBA" id="ARBA00022475"/>
    </source>
</evidence>
<dbReference type="GO" id="GO:0043005">
    <property type="term" value="C:neuron projection"/>
    <property type="evidence" value="ECO:0007669"/>
    <property type="project" value="TreeGrafter"/>
</dbReference>
<accession>A0A8K0AAP7</accession>
<keyword evidence="14" id="KW-1185">Reference proteome</keyword>
<sequence>MIINPHSIQFQGLINPRSGARSLPTLAGYRKGSPKCPHISSGPRGDPVHQPKNLNQERKLEEHPPPEQVQLDCPPITVQDFYSKRRESEDEQLTMVSTSSATTSATEGFVDIFSDNITISPESNMTNATLQLPFIKNSQIIFSCFELFLAAIGTVANLVVVYTIARNRKMKTVPNVFVLNLAIADFIYCSLFLPFWDTANLDVRGWIYGRPMCNVVVAVCNISVNSSILFLTAMSIERYRAVADPIGHVQRQSLKKTWLISGAIWFAAVLMSLPFAVFTTTVSRDIGGIIHTTCQPEAPGSMDFWQYNLLISMWRFLAWFAVPLLIITPLYALLFKKLREEGVLLHIGQETIQSRNRVTRMVAVVVFIFILSWLPFHVYNLVIFFGPQTGTYHEAVNYLVAALSSANSTVNPFLYALLGEKFRIYTRKALLSCCPCESSDPLTITTEAVVARSHKRAKTWYPRANWNRRNDSVKFSSEQRDAQDYRALKTVRRHKSF</sequence>
<evidence type="ECO:0000256" key="8">
    <source>
        <dbReference type="ARBA" id="ARBA00023224"/>
    </source>
</evidence>
<evidence type="ECO:0000256" key="11">
    <source>
        <dbReference type="SAM" id="Phobius"/>
    </source>
</evidence>
<reference evidence="13" key="1">
    <citation type="submission" date="2022-01" db="EMBL/GenBank/DDBJ databases">
        <authorList>
            <person name="Braso-Vives M."/>
        </authorList>
    </citation>
    <scope>NUCLEOTIDE SEQUENCE</scope>
</reference>
<comment type="similarity">
    <text evidence="9">Belongs to the G-protein coupled receptor 1 family.</text>
</comment>
<protein>
    <submittedName>
        <fullName evidence="13">SSTR5 protein</fullName>
    </submittedName>
</protein>
<dbReference type="PANTHER" id="PTHR24229:SF112">
    <property type="entry name" value="CHEMOKINE-LIKE RECEPTOR 1"/>
    <property type="match status" value="1"/>
</dbReference>
<dbReference type="InterPro" id="IPR017452">
    <property type="entry name" value="GPCR_Rhodpsn_7TM"/>
</dbReference>
<dbReference type="GO" id="GO:0005886">
    <property type="term" value="C:plasma membrane"/>
    <property type="evidence" value="ECO:0007669"/>
    <property type="project" value="UniProtKB-SubCell"/>
</dbReference>
<feature type="transmembrane region" description="Helical" evidence="11">
    <location>
        <begin position="177"/>
        <end position="196"/>
    </location>
</feature>
<organism evidence="13 14">
    <name type="scientific">Branchiostoma lanceolatum</name>
    <name type="common">Common lancelet</name>
    <name type="synonym">Amphioxus lanceolatum</name>
    <dbReference type="NCBI Taxonomy" id="7740"/>
    <lineage>
        <taxon>Eukaryota</taxon>
        <taxon>Metazoa</taxon>
        <taxon>Chordata</taxon>
        <taxon>Cephalochordata</taxon>
        <taxon>Leptocardii</taxon>
        <taxon>Amphioxiformes</taxon>
        <taxon>Branchiostomatidae</taxon>
        <taxon>Branchiostoma</taxon>
    </lineage>
</organism>
<dbReference type="Proteomes" id="UP000838412">
    <property type="component" value="Chromosome 8"/>
</dbReference>
<feature type="transmembrane region" description="Helical" evidence="11">
    <location>
        <begin position="316"/>
        <end position="335"/>
    </location>
</feature>
<feature type="region of interest" description="Disordered" evidence="10">
    <location>
        <begin position="24"/>
        <end position="52"/>
    </location>
</feature>
<keyword evidence="5 9" id="KW-0297">G-protein coupled receptor</keyword>
<keyword evidence="6 11" id="KW-0472">Membrane</keyword>
<gene>
    <name evidence="13" type="primary">SSTR5</name>
    <name evidence="13" type="ORF">BLAG_LOCUS23847</name>
</gene>
<dbReference type="GO" id="GO:0007218">
    <property type="term" value="P:neuropeptide signaling pathway"/>
    <property type="evidence" value="ECO:0007669"/>
    <property type="project" value="TreeGrafter"/>
</dbReference>
<dbReference type="AlphaFoldDB" id="A0A8K0AAP7"/>